<keyword evidence="6" id="KW-0963">Cytoplasm</keyword>
<dbReference type="UniPathway" id="UPA00098">
    <property type="reaction ID" value="UER00361"/>
</dbReference>
<dbReference type="PROSITE" id="PS00521">
    <property type="entry name" value="P5CR"/>
    <property type="match status" value="1"/>
</dbReference>
<dbReference type="FunFam" id="1.10.3730.10:FF:000001">
    <property type="entry name" value="Pyrroline-5-carboxylate reductase"/>
    <property type="match status" value="1"/>
</dbReference>
<dbReference type="EC" id="1.5.1.2" evidence="4 13"/>
<evidence type="ECO:0000256" key="1">
    <source>
        <dbReference type="ARBA" id="ARBA00004496"/>
    </source>
</evidence>
<dbReference type="Gene3D" id="1.10.3730.10">
    <property type="entry name" value="ProC C-terminal domain-like"/>
    <property type="match status" value="1"/>
</dbReference>
<proteinExistence type="inferred from homology"/>
<evidence type="ECO:0000256" key="8">
    <source>
        <dbReference type="ARBA" id="ARBA00022650"/>
    </source>
</evidence>
<name>N6U3D7_DENPD</name>
<evidence type="ECO:0000313" key="14">
    <source>
        <dbReference type="EMBL" id="ENN76080.1"/>
    </source>
</evidence>
<feature type="non-terminal residue" evidence="14">
    <location>
        <position position="1"/>
    </location>
</feature>
<evidence type="ECO:0000256" key="10">
    <source>
        <dbReference type="ARBA" id="ARBA00023002"/>
    </source>
</evidence>
<dbReference type="GO" id="GO:0005737">
    <property type="term" value="C:cytoplasm"/>
    <property type="evidence" value="ECO:0007669"/>
    <property type="project" value="UniProtKB-SubCell"/>
</dbReference>
<evidence type="ECO:0000256" key="6">
    <source>
        <dbReference type="ARBA" id="ARBA00022490"/>
    </source>
</evidence>
<dbReference type="SUPFAM" id="SSF48179">
    <property type="entry name" value="6-phosphogluconate dehydrogenase C-terminal domain-like"/>
    <property type="match status" value="1"/>
</dbReference>
<evidence type="ECO:0000256" key="5">
    <source>
        <dbReference type="ARBA" id="ARBA00021413"/>
    </source>
</evidence>
<dbReference type="GO" id="GO:0004735">
    <property type="term" value="F:pyrroline-5-carboxylate reductase activity"/>
    <property type="evidence" value="ECO:0007669"/>
    <property type="project" value="UniProtKB-EC"/>
</dbReference>
<dbReference type="SUPFAM" id="SSF51735">
    <property type="entry name" value="NAD(P)-binding Rossmann-fold domains"/>
    <property type="match status" value="1"/>
</dbReference>
<dbReference type="HAMAP" id="MF_01925">
    <property type="entry name" value="P5C_reductase"/>
    <property type="match status" value="1"/>
</dbReference>
<comment type="pathway">
    <text evidence="2 13">Amino-acid biosynthesis; L-proline biosynthesis; L-proline from L-glutamate 5-semialdehyde: step 1/1.</text>
</comment>
<evidence type="ECO:0000256" key="7">
    <source>
        <dbReference type="ARBA" id="ARBA00022605"/>
    </source>
</evidence>
<gene>
    <name evidence="14" type="ORF">YQE_07451</name>
</gene>
<sequence length="687" mass="75329">MYTLLQLCTLLMKGRVPTKRDIQRTLFGILQSTAFLSFTGFGYSFFLCTLRYVDIWRESHGPLQPVDRVFLPGLSIQRVCYLDRKAFQKNVAMPVWNMALSRGLVRNVPYGDVAIFGASMAVLLTYYKGGHHSSVPDAMFKILRFVVGPYEEKDFGARVTHEANTFYRQQVVCNDGSRTLRAPEGGAPRPMYGTKKHKNAVWHLVVQMLRIYKKLIYRVKCFGRHQACPHPFSCFYYVLGGTGKMFSVGLGIQITLKLVLNMKKIASSPKAFQQIFLKKNILNLGLFLGLYSGLFRGSLCVLRRIFGRDDPAFAFPASMLASVAFKKYPDTTVALYVMWKAAQITYNIGTQKGLVPRVPGFPEFLYCLSTGILFHAALLEPTNLRPSYWKFLHSISGGRSENFKWNADSSEMSGKLLRIGFIGGGKMAQAMAKGFISAGLTKPETIISSSHPSDLASLKAFKDLGAESVTENIPVVQKSQIVIVSVKPHIVPIALGDLKDANIDDDKLYLSVAMGVTIKQLEQILPKGSRVIRVMPNTPALVQSGASVFVKGNAATEGDTTITKKLLQSIGTCEEVSEGMMDAVTALSGSGPAYVYLFIEALADGGVKMGLPRDLAYRLAAQTVLGGGKMVRDTKTHPGVLKDDVTSPGGSTATGIHFLEERAFRGTVMGAIEAATKRCKEVAASSH</sequence>
<comment type="catalytic activity">
    <reaction evidence="11">
        <text>L-proline + NAD(+) = (S)-1-pyrroline-5-carboxylate + NADH + 2 H(+)</text>
        <dbReference type="Rhea" id="RHEA:14105"/>
        <dbReference type="ChEBI" id="CHEBI:15378"/>
        <dbReference type="ChEBI" id="CHEBI:17388"/>
        <dbReference type="ChEBI" id="CHEBI:57540"/>
        <dbReference type="ChEBI" id="CHEBI:57945"/>
        <dbReference type="ChEBI" id="CHEBI:60039"/>
        <dbReference type="EC" id="1.5.1.2"/>
    </reaction>
</comment>
<evidence type="ECO:0000256" key="2">
    <source>
        <dbReference type="ARBA" id="ARBA00005205"/>
    </source>
</evidence>
<dbReference type="Pfam" id="PF14748">
    <property type="entry name" value="P5CR_dimer"/>
    <property type="match status" value="1"/>
</dbReference>
<dbReference type="PANTHER" id="PTHR11645:SF62">
    <property type="entry name" value="PYRROLINE-5-CARBOXYLATE REDUCTASE"/>
    <property type="match status" value="1"/>
</dbReference>
<dbReference type="HOGENOM" id="CLU_400762_0_0_1"/>
<dbReference type="NCBIfam" id="TIGR00112">
    <property type="entry name" value="proC"/>
    <property type="match status" value="1"/>
</dbReference>
<dbReference type="FunFam" id="3.40.50.720:FF:000190">
    <property type="entry name" value="Pyrroline-5-carboxylate reductase"/>
    <property type="match status" value="1"/>
</dbReference>
<evidence type="ECO:0000256" key="4">
    <source>
        <dbReference type="ARBA" id="ARBA00012855"/>
    </source>
</evidence>
<dbReference type="Gene3D" id="3.40.50.720">
    <property type="entry name" value="NAD(P)-binding Rossmann-like Domain"/>
    <property type="match status" value="1"/>
</dbReference>
<evidence type="ECO:0000256" key="12">
    <source>
        <dbReference type="ARBA" id="ARBA00052690"/>
    </source>
</evidence>
<dbReference type="EMBL" id="KB740993">
    <property type="protein sequence ID" value="ENN76080.1"/>
    <property type="molecule type" value="Genomic_DNA"/>
</dbReference>
<comment type="subcellular location">
    <subcellularLocation>
        <location evidence="1">Cytoplasm</location>
    </subcellularLocation>
</comment>
<dbReference type="PANTHER" id="PTHR11645">
    <property type="entry name" value="PYRROLINE-5-CARBOXYLATE REDUCTASE"/>
    <property type="match status" value="1"/>
</dbReference>
<dbReference type="InterPro" id="IPR028939">
    <property type="entry name" value="P5C_Rdtase_cat_N"/>
</dbReference>
<organism evidence="14">
    <name type="scientific">Dendroctonus ponderosae</name>
    <name type="common">Mountain pine beetle</name>
    <dbReference type="NCBI Taxonomy" id="77166"/>
    <lineage>
        <taxon>Eukaryota</taxon>
        <taxon>Metazoa</taxon>
        <taxon>Ecdysozoa</taxon>
        <taxon>Arthropoda</taxon>
        <taxon>Hexapoda</taxon>
        <taxon>Insecta</taxon>
        <taxon>Pterygota</taxon>
        <taxon>Neoptera</taxon>
        <taxon>Endopterygota</taxon>
        <taxon>Coleoptera</taxon>
        <taxon>Polyphaga</taxon>
        <taxon>Cucujiformia</taxon>
        <taxon>Curculionidae</taxon>
        <taxon>Scolytinae</taxon>
        <taxon>Dendroctonus</taxon>
    </lineage>
</organism>
<keyword evidence="10 13" id="KW-0560">Oxidoreductase</keyword>
<evidence type="ECO:0000256" key="3">
    <source>
        <dbReference type="ARBA" id="ARBA00005525"/>
    </source>
</evidence>
<evidence type="ECO:0000256" key="13">
    <source>
        <dbReference type="RuleBase" id="RU003903"/>
    </source>
</evidence>
<dbReference type="InterPro" id="IPR036291">
    <property type="entry name" value="NAD(P)-bd_dom_sf"/>
</dbReference>
<evidence type="ECO:0000256" key="11">
    <source>
        <dbReference type="ARBA" id="ARBA00050547"/>
    </source>
</evidence>
<dbReference type="InterPro" id="IPR029036">
    <property type="entry name" value="P5CR_dimer"/>
</dbReference>
<evidence type="ECO:0000256" key="9">
    <source>
        <dbReference type="ARBA" id="ARBA00022857"/>
    </source>
</evidence>
<dbReference type="InterPro" id="IPR053790">
    <property type="entry name" value="P5CR-like_CS"/>
</dbReference>
<keyword evidence="8 13" id="KW-0641">Proline biosynthesis</keyword>
<comment type="similarity">
    <text evidence="3 13">Belongs to the pyrroline-5-carboxylate reductase family.</text>
</comment>
<dbReference type="AlphaFoldDB" id="N6U3D7"/>
<keyword evidence="7 13" id="KW-0028">Amino-acid biosynthesis</keyword>
<comment type="catalytic activity">
    <reaction evidence="12 13">
        <text>L-proline + NADP(+) = (S)-1-pyrroline-5-carboxylate + NADPH + 2 H(+)</text>
        <dbReference type="Rhea" id="RHEA:14109"/>
        <dbReference type="ChEBI" id="CHEBI:15378"/>
        <dbReference type="ChEBI" id="CHEBI:17388"/>
        <dbReference type="ChEBI" id="CHEBI:57783"/>
        <dbReference type="ChEBI" id="CHEBI:58349"/>
        <dbReference type="ChEBI" id="CHEBI:60039"/>
        <dbReference type="EC" id="1.5.1.2"/>
    </reaction>
</comment>
<dbReference type="GO" id="GO:0055129">
    <property type="term" value="P:L-proline biosynthetic process"/>
    <property type="evidence" value="ECO:0007669"/>
    <property type="project" value="UniProtKB-UniPathway"/>
</dbReference>
<reference evidence="14" key="1">
    <citation type="journal article" date="2013" name="Genome Biol.">
        <title>Draft genome of the mountain pine beetle, Dendroctonus ponderosae Hopkins, a major forest pest.</title>
        <authorList>
            <person name="Keeling C.I."/>
            <person name="Yuen M.M."/>
            <person name="Liao N.Y."/>
            <person name="Docking T.R."/>
            <person name="Chan S.K."/>
            <person name="Taylor G.A."/>
            <person name="Palmquist D.L."/>
            <person name="Jackman S.D."/>
            <person name="Nguyen A."/>
            <person name="Li M."/>
            <person name="Henderson H."/>
            <person name="Janes J.K."/>
            <person name="Zhao Y."/>
            <person name="Pandoh P."/>
            <person name="Moore R."/>
            <person name="Sperling F.A."/>
            <person name="Huber D.P."/>
            <person name="Birol I."/>
            <person name="Jones S.J."/>
            <person name="Bohlmann J."/>
        </authorList>
    </citation>
    <scope>NUCLEOTIDE SEQUENCE</scope>
</reference>
<dbReference type="InterPro" id="IPR000304">
    <property type="entry name" value="Pyrroline-COOH_reductase"/>
</dbReference>
<dbReference type="OrthoDB" id="291792at2759"/>
<dbReference type="Pfam" id="PF03807">
    <property type="entry name" value="F420_oxidored"/>
    <property type="match status" value="1"/>
</dbReference>
<protein>
    <recommendedName>
        <fullName evidence="5 13">Pyrroline-5-carboxylate reductase</fullName>
        <ecNumber evidence="4 13">1.5.1.2</ecNumber>
    </recommendedName>
</protein>
<keyword evidence="9 13" id="KW-0521">NADP</keyword>
<accession>N6U3D7</accession>
<dbReference type="InterPro" id="IPR008927">
    <property type="entry name" value="6-PGluconate_DH-like_C_sf"/>
</dbReference>